<evidence type="ECO:0000256" key="1">
    <source>
        <dbReference type="ARBA" id="ARBA00022527"/>
    </source>
</evidence>
<dbReference type="OrthoDB" id="4327509at2"/>
<dbReference type="SUPFAM" id="SSF55874">
    <property type="entry name" value="ATPase domain of HSP90 chaperone/DNA topoisomerase II/histidine kinase"/>
    <property type="match status" value="1"/>
</dbReference>
<evidence type="ECO:0000313" key="4">
    <source>
        <dbReference type="Proteomes" id="UP000282312"/>
    </source>
</evidence>
<dbReference type="PANTHER" id="PTHR35526:SF3">
    <property type="entry name" value="ANTI-SIGMA-F FACTOR RSBW"/>
    <property type="match status" value="1"/>
</dbReference>
<dbReference type="InterPro" id="IPR036890">
    <property type="entry name" value="HATPase_C_sf"/>
</dbReference>
<keyword evidence="4" id="KW-1185">Reference proteome</keyword>
<dbReference type="Pfam" id="PF13581">
    <property type="entry name" value="HATPase_c_2"/>
    <property type="match status" value="1"/>
</dbReference>
<dbReference type="CDD" id="cd16936">
    <property type="entry name" value="HATPase_RsbW-like"/>
    <property type="match status" value="1"/>
</dbReference>
<sequence>MSHLANTARPGSLIHLLMLAIMNTWKFALPSAGSRTAVVEVVRRLGGLGDTSSSRGCVVLALDGGLDGGAAHRLVGKIDRMGGYRDGVVVDLGGLRGWTSEGLQTLAQRTGSASQASVAVCASPAGFALATVGKTPTYPSADLAVQGLLGRFADRYGRVPAGRTLSLMLRHSQRSFPAHPSQTFAARHWLRAVLTEWRLDGRIDQAVLALTELVTNSIRHTDSDTFSVTLRVRRDRRGARILTVSVGDCASAMDTAAPDVNLTKADGGRGLRVVNAMTDRFGWHPAIGRPGKDVWFSLIAGQDVGRCATRP</sequence>
<dbReference type="PANTHER" id="PTHR35526">
    <property type="entry name" value="ANTI-SIGMA-F FACTOR RSBW-RELATED"/>
    <property type="match status" value="1"/>
</dbReference>
<comment type="caution">
    <text evidence="3">The sequence shown here is derived from an EMBL/GenBank/DDBJ whole genome shotgun (WGS) entry which is preliminary data.</text>
</comment>
<dbReference type="InterPro" id="IPR050267">
    <property type="entry name" value="Anti-sigma-factor_SerPK"/>
</dbReference>
<accession>A0A3N9WSU2</accession>
<dbReference type="Gene3D" id="3.30.750.24">
    <property type="entry name" value="STAS domain"/>
    <property type="match status" value="1"/>
</dbReference>
<protein>
    <recommendedName>
        <fullName evidence="2">Histidine kinase/HSP90-like ATPase domain-containing protein</fullName>
    </recommendedName>
</protein>
<dbReference type="RefSeq" id="WP_124772434.1">
    <property type="nucleotide sequence ID" value="NZ_QGSZ01000182.1"/>
</dbReference>
<dbReference type="AlphaFoldDB" id="A0A3N9WSU2"/>
<dbReference type="EMBL" id="QGSZ01000182">
    <property type="protein sequence ID" value="RQX03881.1"/>
    <property type="molecule type" value="Genomic_DNA"/>
</dbReference>
<name>A0A3N9WSU2_9ACTN</name>
<dbReference type="Gene3D" id="3.30.565.10">
    <property type="entry name" value="Histidine kinase-like ATPase, C-terminal domain"/>
    <property type="match status" value="1"/>
</dbReference>
<proteinExistence type="predicted"/>
<dbReference type="InterPro" id="IPR003594">
    <property type="entry name" value="HATPase_dom"/>
</dbReference>
<keyword evidence="1" id="KW-0418">Kinase</keyword>
<dbReference type="GO" id="GO:0004674">
    <property type="term" value="F:protein serine/threonine kinase activity"/>
    <property type="evidence" value="ECO:0007669"/>
    <property type="project" value="UniProtKB-KW"/>
</dbReference>
<keyword evidence="1" id="KW-0808">Transferase</keyword>
<gene>
    <name evidence="3" type="ORF">DLJ59_11270</name>
</gene>
<organism evidence="3 4">
    <name type="scientific">Micromonospora inaquosa</name>
    <dbReference type="NCBI Taxonomy" id="2203716"/>
    <lineage>
        <taxon>Bacteria</taxon>
        <taxon>Bacillati</taxon>
        <taxon>Actinomycetota</taxon>
        <taxon>Actinomycetes</taxon>
        <taxon>Micromonosporales</taxon>
        <taxon>Micromonosporaceae</taxon>
        <taxon>Micromonospora</taxon>
    </lineage>
</organism>
<reference evidence="3 4" key="1">
    <citation type="submission" date="2018-05" db="EMBL/GenBank/DDBJ databases">
        <title>Micromonospora from Atacama Desert.</title>
        <authorList>
            <person name="Carro L."/>
            <person name="Goodfellow M."/>
            <person name="Klenk H.-P."/>
        </authorList>
    </citation>
    <scope>NUCLEOTIDE SEQUENCE [LARGE SCALE GENOMIC DNA]</scope>
    <source>
        <strain evidence="3 4">LB39</strain>
    </source>
</reference>
<feature type="domain" description="Histidine kinase/HSP90-like ATPase" evidence="2">
    <location>
        <begin position="176"/>
        <end position="296"/>
    </location>
</feature>
<evidence type="ECO:0000259" key="2">
    <source>
        <dbReference type="Pfam" id="PF13581"/>
    </source>
</evidence>
<dbReference type="Proteomes" id="UP000282312">
    <property type="component" value="Unassembled WGS sequence"/>
</dbReference>
<keyword evidence="1" id="KW-0723">Serine/threonine-protein kinase</keyword>
<dbReference type="InterPro" id="IPR036513">
    <property type="entry name" value="STAS_dom_sf"/>
</dbReference>
<evidence type="ECO:0000313" key="3">
    <source>
        <dbReference type="EMBL" id="RQX03881.1"/>
    </source>
</evidence>